<protein>
    <submittedName>
        <fullName evidence="2">Uncharacterized protein</fullName>
    </submittedName>
</protein>
<dbReference type="Proteomes" id="UP000483035">
    <property type="component" value="Unassembled WGS sequence"/>
</dbReference>
<name>A0A6L9U8V5_9HYPH</name>
<organism evidence="2 3">
    <name type="scientific">Rhizobium lusitanum</name>
    <dbReference type="NCBI Taxonomy" id="293958"/>
    <lineage>
        <taxon>Bacteria</taxon>
        <taxon>Pseudomonadati</taxon>
        <taxon>Pseudomonadota</taxon>
        <taxon>Alphaproteobacteria</taxon>
        <taxon>Hyphomicrobiales</taxon>
        <taxon>Rhizobiaceae</taxon>
        <taxon>Rhizobium/Agrobacterium group</taxon>
        <taxon>Rhizobium</taxon>
    </lineage>
</organism>
<gene>
    <name evidence="2" type="ORF">GR212_19670</name>
</gene>
<reference evidence="2 3" key="1">
    <citation type="submission" date="2019-12" db="EMBL/GenBank/DDBJ databases">
        <title>Rhizobium genotypes associated with high levels of biological nitrogen fixation by grain legumes in a temperate-maritime cropping system.</title>
        <authorList>
            <person name="Maluk M."/>
            <person name="Francesc Ferrando Molina F."/>
            <person name="Lopez Del Egido L."/>
            <person name="Lafos M."/>
            <person name="Langarica-Fuentes A."/>
            <person name="Gebre Yohannes G."/>
            <person name="Young M.W."/>
            <person name="Martin P."/>
            <person name="Gantlett R."/>
            <person name="Kenicer G."/>
            <person name="Hawes C."/>
            <person name="Begg G.S."/>
            <person name="Quilliam R.S."/>
            <person name="Squire G.R."/>
            <person name="Poole P.S."/>
            <person name="Young P.W."/>
            <person name="Iannetta P.M."/>
            <person name="James E.K."/>
        </authorList>
    </citation>
    <scope>NUCLEOTIDE SEQUENCE [LARGE SCALE GENOMIC DNA]</scope>
    <source>
        <strain evidence="2 3">JHI1118</strain>
    </source>
</reference>
<feature type="compositionally biased region" description="Low complexity" evidence="1">
    <location>
        <begin position="42"/>
        <end position="56"/>
    </location>
</feature>
<evidence type="ECO:0000256" key="1">
    <source>
        <dbReference type="SAM" id="MobiDB-lite"/>
    </source>
</evidence>
<accession>A0A6L9U8V5</accession>
<dbReference type="EMBL" id="WUEY01000009">
    <property type="protein sequence ID" value="NEI71809.1"/>
    <property type="molecule type" value="Genomic_DNA"/>
</dbReference>
<sequence>MTRKTDTKAEITNIEAYALIMEQKVARDKKTTRLRDLRLSRDAQTAAAKAATTTNAVNRKRK</sequence>
<comment type="caution">
    <text evidence="2">The sequence shown here is derived from an EMBL/GenBank/DDBJ whole genome shotgun (WGS) entry which is preliminary data.</text>
</comment>
<evidence type="ECO:0000313" key="3">
    <source>
        <dbReference type="Proteomes" id="UP000483035"/>
    </source>
</evidence>
<evidence type="ECO:0000313" key="2">
    <source>
        <dbReference type="EMBL" id="NEI71809.1"/>
    </source>
</evidence>
<dbReference type="AlphaFoldDB" id="A0A6L9U8V5"/>
<feature type="region of interest" description="Disordered" evidence="1">
    <location>
        <begin position="41"/>
        <end position="62"/>
    </location>
</feature>
<proteinExistence type="predicted"/>